<feature type="repeat" description="Solcar" evidence="8">
    <location>
        <begin position="139"/>
        <end position="223"/>
    </location>
</feature>
<dbReference type="InterPro" id="IPR023395">
    <property type="entry name" value="MCP_dom_sf"/>
</dbReference>
<dbReference type="InterPro" id="IPR018108">
    <property type="entry name" value="MCP_transmembrane"/>
</dbReference>
<dbReference type="Pfam" id="PF00153">
    <property type="entry name" value="Mito_carr"/>
    <property type="match status" value="3"/>
</dbReference>
<evidence type="ECO:0000256" key="9">
    <source>
        <dbReference type="RuleBase" id="RU000488"/>
    </source>
</evidence>
<feature type="repeat" description="Solcar" evidence="8">
    <location>
        <begin position="234"/>
        <end position="319"/>
    </location>
</feature>
<accession>A0AAD5XRF8</accession>
<feature type="repeat" description="Solcar" evidence="8">
    <location>
        <begin position="31"/>
        <end position="123"/>
    </location>
</feature>
<evidence type="ECO:0000256" key="8">
    <source>
        <dbReference type="PROSITE-ProRule" id="PRU00282"/>
    </source>
</evidence>
<evidence type="ECO:0000256" key="1">
    <source>
        <dbReference type="ARBA" id="ARBA00004141"/>
    </source>
</evidence>
<gene>
    <name evidence="10" type="ORF">HDU87_005239</name>
</gene>
<evidence type="ECO:0000256" key="2">
    <source>
        <dbReference type="ARBA" id="ARBA00006375"/>
    </source>
</evidence>
<name>A0AAD5XRF8_9FUNG</name>
<protein>
    <recommendedName>
        <fullName evidence="12">Mitochondrial carrier</fullName>
    </recommendedName>
</protein>
<evidence type="ECO:0000256" key="6">
    <source>
        <dbReference type="ARBA" id="ARBA00022989"/>
    </source>
</evidence>
<dbReference type="Gene3D" id="1.50.40.10">
    <property type="entry name" value="Mitochondrial carrier domain"/>
    <property type="match status" value="1"/>
</dbReference>
<evidence type="ECO:0000256" key="5">
    <source>
        <dbReference type="ARBA" id="ARBA00022737"/>
    </source>
</evidence>
<keyword evidence="6" id="KW-1133">Transmembrane helix</keyword>
<dbReference type="SUPFAM" id="SSF103506">
    <property type="entry name" value="Mitochondrial carrier"/>
    <property type="match status" value="1"/>
</dbReference>
<dbReference type="PANTHER" id="PTHR45618">
    <property type="entry name" value="MITOCHONDRIAL DICARBOXYLATE CARRIER-RELATED"/>
    <property type="match status" value="1"/>
</dbReference>
<keyword evidence="3 9" id="KW-0813">Transport</keyword>
<comment type="subcellular location">
    <subcellularLocation>
        <location evidence="1">Membrane</location>
        <topology evidence="1">Multi-pass membrane protein</topology>
    </subcellularLocation>
</comment>
<keyword evidence="4 8" id="KW-0812">Transmembrane</keyword>
<dbReference type="AlphaFoldDB" id="A0AAD5XRF8"/>
<comment type="caution">
    <text evidence="10">The sequence shown here is derived from an EMBL/GenBank/DDBJ whole genome shotgun (WGS) entry which is preliminary data.</text>
</comment>
<evidence type="ECO:0000256" key="7">
    <source>
        <dbReference type="ARBA" id="ARBA00023136"/>
    </source>
</evidence>
<dbReference type="EMBL" id="JADGJQ010000040">
    <property type="protein sequence ID" value="KAJ3176545.1"/>
    <property type="molecule type" value="Genomic_DNA"/>
</dbReference>
<evidence type="ECO:0000313" key="10">
    <source>
        <dbReference type="EMBL" id="KAJ3176545.1"/>
    </source>
</evidence>
<organism evidence="10 11">
    <name type="scientific">Geranomyces variabilis</name>
    <dbReference type="NCBI Taxonomy" id="109894"/>
    <lineage>
        <taxon>Eukaryota</taxon>
        <taxon>Fungi</taxon>
        <taxon>Fungi incertae sedis</taxon>
        <taxon>Chytridiomycota</taxon>
        <taxon>Chytridiomycota incertae sedis</taxon>
        <taxon>Chytridiomycetes</taxon>
        <taxon>Spizellomycetales</taxon>
        <taxon>Powellomycetaceae</taxon>
        <taxon>Geranomyces</taxon>
    </lineage>
</organism>
<evidence type="ECO:0000256" key="3">
    <source>
        <dbReference type="ARBA" id="ARBA00022448"/>
    </source>
</evidence>
<evidence type="ECO:0008006" key="12">
    <source>
        <dbReference type="Google" id="ProtNLM"/>
    </source>
</evidence>
<dbReference type="InterPro" id="IPR050391">
    <property type="entry name" value="Mito_Metabolite_Transporter"/>
</dbReference>
<evidence type="ECO:0000313" key="11">
    <source>
        <dbReference type="Proteomes" id="UP001212152"/>
    </source>
</evidence>
<keyword evidence="5" id="KW-0677">Repeat</keyword>
<dbReference type="Proteomes" id="UP001212152">
    <property type="component" value="Unassembled WGS sequence"/>
</dbReference>
<dbReference type="PROSITE" id="PS50920">
    <property type="entry name" value="SOLCAR"/>
    <property type="match status" value="3"/>
</dbReference>
<sequence>MSPSNQAVPVAGPAVAGLQPAPPLAQHSLLPKILLAGCSNMIAACFTNPFDLVKVRQQLSHTTVSSSLTATTTTHSPNWYTTLVNLVRTEGMRSVYKGLSASLLREGTYSGIRMGGYDACKAAILAATGDGEKRRSGGGGLAVKLGGGMASGMIGAAIANPADLLKVRMQTPNATGSLAQHFTNIIRTEGGIKGLYRAVGPTVVRAGILTSSQLGTYDFVKYLLLEDFPNIFREGFATHLAASGAAGFVCSAVSAPVDVVKTRIMADKAHKYRGSLHCVATVFYQEGVFAFYRGFAMSFLRLWPHSVLSLLAFEQLRKLSGIAPI</sequence>
<keyword evidence="7 8" id="KW-0472">Membrane</keyword>
<proteinExistence type="inferred from homology"/>
<comment type="similarity">
    <text evidence="2 9">Belongs to the mitochondrial carrier (TC 2.A.29) family.</text>
</comment>
<dbReference type="GO" id="GO:0016020">
    <property type="term" value="C:membrane"/>
    <property type="evidence" value="ECO:0007669"/>
    <property type="project" value="UniProtKB-SubCell"/>
</dbReference>
<keyword evidence="11" id="KW-1185">Reference proteome</keyword>
<reference evidence="10" key="1">
    <citation type="submission" date="2020-05" db="EMBL/GenBank/DDBJ databases">
        <title>Phylogenomic resolution of chytrid fungi.</title>
        <authorList>
            <person name="Stajich J.E."/>
            <person name="Amses K."/>
            <person name="Simmons R."/>
            <person name="Seto K."/>
            <person name="Myers J."/>
            <person name="Bonds A."/>
            <person name="Quandt C.A."/>
            <person name="Barry K."/>
            <person name="Liu P."/>
            <person name="Grigoriev I."/>
            <person name="Longcore J.E."/>
            <person name="James T.Y."/>
        </authorList>
    </citation>
    <scope>NUCLEOTIDE SEQUENCE</scope>
    <source>
        <strain evidence="10">JEL0379</strain>
    </source>
</reference>
<evidence type="ECO:0000256" key="4">
    <source>
        <dbReference type="ARBA" id="ARBA00022692"/>
    </source>
</evidence>